<gene>
    <name evidence="5" type="ORF">P873_07165</name>
</gene>
<dbReference type="GO" id="GO:0006261">
    <property type="term" value="P:DNA-templated DNA replication"/>
    <property type="evidence" value="ECO:0007669"/>
    <property type="project" value="TreeGrafter"/>
</dbReference>
<evidence type="ECO:0000256" key="2">
    <source>
        <dbReference type="ARBA" id="ARBA00022932"/>
    </source>
</evidence>
<dbReference type="Gene3D" id="3.40.50.300">
    <property type="entry name" value="P-loop containing nucleotide triphosphate hydrolases"/>
    <property type="match status" value="1"/>
</dbReference>
<evidence type="ECO:0000256" key="4">
    <source>
        <dbReference type="SAM" id="MobiDB-lite"/>
    </source>
</evidence>
<protein>
    <recommendedName>
        <fullName evidence="1">DNA-directed DNA polymerase</fullName>
        <ecNumber evidence="1">2.7.7.7</ecNumber>
    </recommendedName>
</protein>
<dbReference type="AlphaFoldDB" id="A0A091C1G4"/>
<dbReference type="PANTHER" id="PTHR11669">
    <property type="entry name" value="REPLICATION FACTOR C / DNA POLYMERASE III GAMMA-TAU SUBUNIT"/>
    <property type="match status" value="1"/>
</dbReference>
<keyword evidence="6" id="KW-1185">Reference proteome</keyword>
<proteinExistence type="predicted"/>
<keyword evidence="2" id="KW-0548">Nucleotidyltransferase</keyword>
<accession>A0A091C1G4</accession>
<dbReference type="STRING" id="1121013.GCA_000426365_02810"/>
<dbReference type="eggNOG" id="COG0470">
    <property type="taxonomic scope" value="Bacteria"/>
</dbReference>
<keyword evidence="2" id="KW-0808">Transferase</keyword>
<dbReference type="GO" id="GO:0008408">
    <property type="term" value="F:3'-5' exonuclease activity"/>
    <property type="evidence" value="ECO:0007669"/>
    <property type="project" value="InterPro"/>
</dbReference>
<dbReference type="EC" id="2.7.7.7" evidence="1"/>
<dbReference type="Pfam" id="PF13177">
    <property type="entry name" value="DNA_pol3_delta2"/>
    <property type="match status" value="1"/>
</dbReference>
<comment type="catalytic activity">
    <reaction evidence="3">
        <text>DNA(n) + a 2'-deoxyribonucleoside 5'-triphosphate = DNA(n+1) + diphosphate</text>
        <dbReference type="Rhea" id="RHEA:22508"/>
        <dbReference type="Rhea" id="RHEA-COMP:17339"/>
        <dbReference type="Rhea" id="RHEA-COMP:17340"/>
        <dbReference type="ChEBI" id="CHEBI:33019"/>
        <dbReference type="ChEBI" id="CHEBI:61560"/>
        <dbReference type="ChEBI" id="CHEBI:173112"/>
        <dbReference type="EC" id="2.7.7.7"/>
    </reaction>
</comment>
<keyword evidence="2" id="KW-0239">DNA-directed DNA polymerase</keyword>
<dbReference type="EMBL" id="AWXU01000020">
    <property type="protein sequence ID" value="KFN50435.1"/>
    <property type="molecule type" value="Genomic_DNA"/>
</dbReference>
<dbReference type="GO" id="GO:0003887">
    <property type="term" value="F:DNA-directed DNA polymerase activity"/>
    <property type="evidence" value="ECO:0007669"/>
    <property type="project" value="UniProtKB-KW"/>
</dbReference>
<evidence type="ECO:0000256" key="1">
    <source>
        <dbReference type="ARBA" id="ARBA00012417"/>
    </source>
</evidence>
<dbReference type="InterPro" id="IPR004622">
    <property type="entry name" value="DNA_pol_HolB"/>
</dbReference>
<organism evidence="5 6">
    <name type="scientific">Arenimonas composti TR7-09 = DSM 18010</name>
    <dbReference type="NCBI Taxonomy" id="1121013"/>
    <lineage>
        <taxon>Bacteria</taxon>
        <taxon>Pseudomonadati</taxon>
        <taxon>Pseudomonadota</taxon>
        <taxon>Gammaproteobacteria</taxon>
        <taxon>Lysobacterales</taxon>
        <taxon>Lysobacteraceae</taxon>
        <taxon>Arenimonas</taxon>
    </lineage>
</organism>
<dbReference type="InterPro" id="IPR027417">
    <property type="entry name" value="P-loop_NTPase"/>
</dbReference>
<feature type="region of interest" description="Disordered" evidence="4">
    <location>
        <begin position="1"/>
        <end position="25"/>
    </location>
</feature>
<dbReference type="GO" id="GO:0009360">
    <property type="term" value="C:DNA polymerase III complex"/>
    <property type="evidence" value="ECO:0007669"/>
    <property type="project" value="TreeGrafter"/>
</dbReference>
<evidence type="ECO:0000313" key="5">
    <source>
        <dbReference type="EMBL" id="KFN50435.1"/>
    </source>
</evidence>
<evidence type="ECO:0000256" key="3">
    <source>
        <dbReference type="ARBA" id="ARBA00049244"/>
    </source>
</evidence>
<comment type="caution">
    <text evidence="5">The sequence shown here is derived from an EMBL/GenBank/DDBJ whole genome shotgun (WGS) entry which is preliminary data.</text>
</comment>
<name>A0A091C1G4_9GAMM</name>
<dbReference type="NCBIfam" id="TIGR00678">
    <property type="entry name" value="holB"/>
    <property type="match status" value="1"/>
</dbReference>
<sequence length="361" mass="38463">MAAEPGMSARARNPDGTGEGLAPPGSVAALPFSDAPLAPWQQRIYLRVVTALEAQQLGHALLLGGAPAMGKREVARRLAMRLLCAKPGADGFACGECRGCRLFRAGTHPDLHEISFGLAQTGNFRSEIIVDQVRALAEWFSLTPQAGGAQVAIVCPAEAMNTAAANALLKTLEEPSRDRYLILVSDQPGRLAATIRSRCQKLEFRIPLRAEAEAWLRAAGFADPGPALDAARGHPGVAADWLANDALALRADVLAALNALAGGRRSPVELAAAWLADPRAGLRLRFAAELVHDAVAHQLAGRKAPGLTMPGDFQKLGDWYDRLNRLREQLPAPALRHDLVLAGLLLEWRGYFEESAGGAGR</sequence>
<reference evidence="5 6" key="1">
    <citation type="submission" date="2013-09" db="EMBL/GenBank/DDBJ databases">
        <title>Genome sequencing of Arenimonas composti.</title>
        <authorList>
            <person name="Chen F."/>
            <person name="Wang G."/>
        </authorList>
    </citation>
    <scope>NUCLEOTIDE SEQUENCE [LARGE SCALE GENOMIC DNA]</scope>
    <source>
        <strain evidence="5 6">TR7-09</strain>
    </source>
</reference>
<evidence type="ECO:0000313" key="6">
    <source>
        <dbReference type="Proteomes" id="UP000029391"/>
    </source>
</evidence>
<dbReference type="InterPro" id="IPR050238">
    <property type="entry name" value="DNA_Rep/Repair_Clamp_Loader"/>
</dbReference>
<dbReference type="PANTHER" id="PTHR11669:SF8">
    <property type="entry name" value="DNA POLYMERASE III SUBUNIT DELTA"/>
    <property type="match status" value="1"/>
</dbReference>
<dbReference type="Proteomes" id="UP000029391">
    <property type="component" value="Unassembled WGS sequence"/>
</dbReference>
<dbReference type="SUPFAM" id="SSF52540">
    <property type="entry name" value="P-loop containing nucleoside triphosphate hydrolases"/>
    <property type="match status" value="1"/>
</dbReference>